<dbReference type="EMBL" id="CP069115">
    <property type="protein sequence ID" value="QSS65455.1"/>
    <property type="molecule type" value="Genomic_DNA"/>
</dbReference>
<sequence length="676" mass="75274">MGFSEVLRYLSRLYRRSSKNNRSNITAPSVQTKPPPTNDPKHTQTCPFVTAIEPRQEDRKVADNHIPRIPSNQQIDGIQPSQALVESRQVVRECKFPIEAVKKARTPPKSHFENLQIEKSSGRIRGSPVCKSRVSDHSEDKILSDGLRGAIGDENHQGTAGPALSKDDCVESNPRRNSSKSKRQFSNQTLLSDESSDTVQRNPSKRCRSPIATMDSKILSENNSQFSDIQSIRRSYMISSDDILKPSGLFAFSERDPNSCSCNESHRSCDGSAQSTRAPAPSKISTRSSENISNRIVSDTTIPQRHTLRSTVLNRLRISIDVLEIVLPTKSQENIPNPAEEAAGSPSRSGSFLDRIRSVKSNLGLNRNNSGRRALRRIQTFANLPVQYHIGELRGKGLQDLARLGGLSYLNLPEGYGPRNLALPTCFASTMGYLLENGIGVYDLHDFHNNNDIVLSLYSKYANQVLSAALKTDTIDKTTRAVRPPTAFVPQLGNPSGRNTDFIHDVSMVFRHLLWGIPGGILGSVYLGEVLQRIQQHEFKTSLVIKDPYRSEYRLDLPLPTAAKIRLIALALAGLTNDLQLDLICAVFGLLSFTVDENAKICNAPDYKNNSCSILPDSQSLDRIFSFVLVDPRSITLIPDGDSNLKDTRICYEGLVKMIIDHWKDIYMQLTWMEGF</sequence>
<feature type="compositionally biased region" description="Polar residues" evidence="1">
    <location>
        <begin position="271"/>
        <end position="290"/>
    </location>
</feature>
<protein>
    <recommendedName>
        <fullName evidence="4">Rho-GAP domain-containing protein</fullName>
    </recommendedName>
</protein>
<evidence type="ECO:0000256" key="1">
    <source>
        <dbReference type="SAM" id="MobiDB-lite"/>
    </source>
</evidence>
<feature type="compositionally biased region" description="Basic and acidic residues" evidence="1">
    <location>
        <begin position="133"/>
        <end position="143"/>
    </location>
</feature>
<proteinExistence type="predicted"/>
<feature type="region of interest" description="Disordered" evidence="1">
    <location>
        <begin position="261"/>
        <end position="290"/>
    </location>
</feature>
<reference evidence="2" key="1">
    <citation type="submission" date="2021-01" db="EMBL/GenBank/DDBJ databases">
        <title>Chromosome-level genome assembly of a human fungal pathogen reveals clustering of transcriptionally co-regulated genes.</title>
        <authorList>
            <person name="Voorhies M."/>
            <person name="Cohen S."/>
            <person name="Shea T.P."/>
            <person name="Petrus S."/>
            <person name="Munoz J.F."/>
            <person name="Poplawski S."/>
            <person name="Goldman W.E."/>
            <person name="Michael T."/>
            <person name="Cuomo C.A."/>
            <person name="Sil A."/>
            <person name="Beyhan S."/>
        </authorList>
    </citation>
    <scope>NUCLEOTIDE SEQUENCE</scope>
    <source>
        <strain evidence="2">WU24</strain>
    </source>
</reference>
<dbReference type="Proteomes" id="UP000663671">
    <property type="component" value="Chromosome 3"/>
</dbReference>
<feature type="region of interest" description="Disordered" evidence="1">
    <location>
        <begin position="107"/>
        <end position="212"/>
    </location>
</feature>
<dbReference type="AlphaFoldDB" id="A0A8A1MHV5"/>
<name>A0A8A1MHV5_AJECA</name>
<evidence type="ECO:0000313" key="3">
    <source>
        <dbReference type="Proteomes" id="UP000663671"/>
    </source>
</evidence>
<evidence type="ECO:0008006" key="4">
    <source>
        <dbReference type="Google" id="ProtNLM"/>
    </source>
</evidence>
<evidence type="ECO:0000313" key="2">
    <source>
        <dbReference type="EMBL" id="QSS65455.1"/>
    </source>
</evidence>
<organism evidence="2 3">
    <name type="scientific">Ajellomyces capsulatus</name>
    <name type="common">Darling's disease fungus</name>
    <name type="synonym">Histoplasma capsulatum</name>
    <dbReference type="NCBI Taxonomy" id="5037"/>
    <lineage>
        <taxon>Eukaryota</taxon>
        <taxon>Fungi</taxon>
        <taxon>Dikarya</taxon>
        <taxon>Ascomycota</taxon>
        <taxon>Pezizomycotina</taxon>
        <taxon>Eurotiomycetes</taxon>
        <taxon>Eurotiomycetidae</taxon>
        <taxon>Onygenales</taxon>
        <taxon>Ajellomycetaceae</taxon>
        <taxon>Histoplasma</taxon>
    </lineage>
</organism>
<accession>A0A8A1MHV5</accession>
<dbReference type="OrthoDB" id="9994905at2759"/>
<dbReference type="VEuPathDB" id="FungiDB:I7I51_06298"/>
<feature type="region of interest" description="Disordered" evidence="1">
    <location>
        <begin position="19"/>
        <end position="42"/>
    </location>
</feature>
<gene>
    <name evidence="2" type="ORF">I7I51_06298</name>
</gene>
<feature type="compositionally biased region" description="Polar residues" evidence="1">
    <location>
        <begin position="184"/>
        <end position="202"/>
    </location>
</feature>